<dbReference type="InParanoid" id="T1F0A7"/>
<dbReference type="EnsemblMetazoa" id="HelroT168198">
    <property type="protein sequence ID" value="HelroP168198"/>
    <property type="gene ID" value="HelroG168198"/>
</dbReference>
<proteinExistence type="predicted"/>
<evidence type="ECO:0000313" key="4">
    <source>
        <dbReference type="Proteomes" id="UP000015101"/>
    </source>
</evidence>
<dbReference type="EMBL" id="AMQM01002919">
    <property type="status" value="NOT_ANNOTATED_CDS"/>
    <property type="molecule type" value="Genomic_DNA"/>
</dbReference>
<evidence type="ECO:0000256" key="1">
    <source>
        <dbReference type="SAM" id="MobiDB-lite"/>
    </source>
</evidence>
<dbReference type="CTD" id="20202257"/>
<gene>
    <name evidence="3" type="primary">20202257</name>
    <name evidence="2" type="ORF">HELRODRAFT_168198</name>
</gene>
<dbReference type="RefSeq" id="XP_009012329.1">
    <property type="nucleotide sequence ID" value="XM_009014081.1"/>
</dbReference>
<dbReference type="KEGG" id="hro:HELRODRAFT_168198"/>
<accession>T1F0A7</accession>
<feature type="region of interest" description="Disordered" evidence="1">
    <location>
        <begin position="51"/>
        <end position="132"/>
    </location>
</feature>
<reference evidence="4" key="1">
    <citation type="submission" date="2012-12" db="EMBL/GenBank/DDBJ databases">
        <authorList>
            <person name="Hellsten U."/>
            <person name="Grimwood J."/>
            <person name="Chapman J.A."/>
            <person name="Shapiro H."/>
            <person name="Aerts A."/>
            <person name="Otillar R.P."/>
            <person name="Terry A.Y."/>
            <person name="Boore J.L."/>
            <person name="Simakov O."/>
            <person name="Marletaz F."/>
            <person name="Cho S.-J."/>
            <person name="Edsinger-Gonzales E."/>
            <person name="Havlak P."/>
            <person name="Kuo D.-H."/>
            <person name="Larsson T."/>
            <person name="Lv J."/>
            <person name="Arendt D."/>
            <person name="Savage R."/>
            <person name="Osoegawa K."/>
            <person name="de Jong P."/>
            <person name="Lindberg D.R."/>
            <person name="Seaver E.C."/>
            <person name="Weisblat D.A."/>
            <person name="Putnam N.H."/>
            <person name="Grigoriev I.V."/>
            <person name="Rokhsar D.S."/>
        </authorList>
    </citation>
    <scope>NUCLEOTIDE SEQUENCE</scope>
</reference>
<dbReference type="EMBL" id="KB095959">
    <property type="protein sequence ID" value="ESO09236.1"/>
    <property type="molecule type" value="Genomic_DNA"/>
</dbReference>
<evidence type="ECO:0000313" key="3">
    <source>
        <dbReference type="EnsemblMetazoa" id="HelroP168198"/>
    </source>
</evidence>
<dbReference type="Proteomes" id="UP000015101">
    <property type="component" value="Unassembled WGS sequence"/>
</dbReference>
<organism evidence="3 4">
    <name type="scientific">Helobdella robusta</name>
    <name type="common">Californian leech</name>
    <dbReference type="NCBI Taxonomy" id="6412"/>
    <lineage>
        <taxon>Eukaryota</taxon>
        <taxon>Metazoa</taxon>
        <taxon>Spiralia</taxon>
        <taxon>Lophotrochozoa</taxon>
        <taxon>Annelida</taxon>
        <taxon>Clitellata</taxon>
        <taxon>Hirudinea</taxon>
        <taxon>Rhynchobdellida</taxon>
        <taxon>Glossiphoniidae</taxon>
        <taxon>Helobdella</taxon>
    </lineage>
</organism>
<dbReference type="GeneID" id="20202257"/>
<evidence type="ECO:0000313" key="2">
    <source>
        <dbReference type="EMBL" id="ESO09236.1"/>
    </source>
</evidence>
<dbReference type="HOGENOM" id="CLU_1919298_0_0_1"/>
<reference evidence="2 4" key="2">
    <citation type="journal article" date="2013" name="Nature">
        <title>Insights into bilaterian evolution from three spiralian genomes.</title>
        <authorList>
            <person name="Simakov O."/>
            <person name="Marletaz F."/>
            <person name="Cho S.J."/>
            <person name="Edsinger-Gonzales E."/>
            <person name="Havlak P."/>
            <person name="Hellsten U."/>
            <person name="Kuo D.H."/>
            <person name="Larsson T."/>
            <person name="Lv J."/>
            <person name="Arendt D."/>
            <person name="Savage R."/>
            <person name="Osoegawa K."/>
            <person name="de Jong P."/>
            <person name="Grimwood J."/>
            <person name="Chapman J.A."/>
            <person name="Shapiro H."/>
            <person name="Aerts A."/>
            <person name="Otillar R.P."/>
            <person name="Terry A.Y."/>
            <person name="Boore J.L."/>
            <person name="Grigoriev I.V."/>
            <person name="Lindberg D.R."/>
            <person name="Seaver E.C."/>
            <person name="Weisblat D.A."/>
            <person name="Putnam N.H."/>
            <person name="Rokhsar D.S."/>
        </authorList>
    </citation>
    <scope>NUCLEOTIDE SEQUENCE</scope>
</reference>
<reference evidence="3" key="3">
    <citation type="submission" date="2015-06" db="UniProtKB">
        <authorList>
            <consortium name="EnsemblMetazoa"/>
        </authorList>
    </citation>
    <scope>IDENTIFICATION</scope>
</reference>
<keyword evidence="4" id="KW-1185">Reference proteome</keyword>
<sequence>MPINCPIQAAHDICINVRYAKLTMQKLQLKCRNCMLTGITVAKSKAVMNKYNKGRETNSQSLKEVGKKASRQTSSQTSRQTEKKIDKTVIQPDRQGRQTSRQTDKQIDKQADIQYSSSAVHTKATRKRIECG</sequence>
<name>T1F0A7_HELRO</name>
<protein>
    <submittedName>
        <fullName evidence="2 3">Uncharacterized protein</fullName>
    </submittedName>
</protein>
<dbReference type="AlphaFoldDB" id="T1F0A7"/>
<feature type="compositionally biased region" description="Basic and acidic residues" evidence="1">
    <location>
        <begin position="102"/>
        <end position="111"/>
    </location>
</feature>